<dbReference type="InterPro" id="IPR050596">
    <property type="entry name" value="AspAT/PAT-like"/>
</dbReference>
<keyword evidence="7" id="KW-0670">Pyruvate</keyword>
<keyword evidence="5" id="KW-0663">Pyridoxal phosphate</keyword>
<evidence type="ECO:0000256" key="5">
    <source>
        <dbReference type="ARBA" id="ARBA00022898"/>
    </source>
</evidence>
<proteinExistence type="inferred from homology"/>
<comment type="similarity">
    <text evidence="2">Belongs to the class-I pyridoxal-phosphate-dependent aminotransferase family.</text>
</comment>
<dbReference type="NCBIfam" id="NF004854">
    <property type="entry name" value="PRK06207.1"/>
    <property type="match status" value="1"/>
</dbReference>
<dbReference type="SUPFAM" id="SSF53383">
    <property type="entry name" value="PLP-dependent transferases"/>
    <property type="match status" value="1"/>
</dbReference>
<keyword evidence="3 7" id="KW-0032">Aminotransferase</keyword>
<dbReference type="GO" id="GO:0006520">
    <property type="term" value="P:amino acid metabolic process"/>
    <property type="evidence" value="ECO:0007669"/>
    <property type="project" value="InterPro"/>
</dbReference>
<dbReference type="EC" id="2.6.1.84" evidence="7"/>
<dbReference type="InterPro" id="IPR015424">
    <property type="entry name" value="PyrdxlP-dep_Trfase"/>
</dbReference>
<dbReference type="Gene3D" id="3.90.1150.10">
    <property type="entry name" value="Aspartate Aminotransferase, domain 1"/>
    <property type="match status" value="2"/>
</dbReference>
<evidence type="ECO:0000313" key="7">
    <source>
        <dbReference type="EMBL" id="MPL91423.1"/>
    </source>
</evidence>
<dbReference type="PANTHER" id="PTHR46383:SF1">
    <property type="entry name" value="ASPARTATE AMINOTRANSFERASE"/>
    <property type="match status" value="1"/>
</dbReference>
<dbReference type="InterPro" id="IPR015421">
    <property type="entry name" value="PyrdxlP-dep_Trfase_major"/>
</dbReference>
<protein>
    <submittedName>
        <fullName evidence="7">Arginine--pyruvate transaminase AruH</fullName>
        <ecNumber evidence="7">2.6.1.84</ecNumber>
    </submittedName>
</protein>
<gene>
    <name evidence="7" type="primary">aruH_2</name>
    <name evidence="7" type="ORF">SDC9_37491</name>
</gene>
<feature type="domain" description="Aminotransferase class I/classII large" evidence="6">
    <location>
        <begin position="65"/>
        <end position="385"/>
    </location>
</feature>
<comment type="cofactor">
    <cofactor evidence="1">
        <name>pyridoxal 5'-phosphate</name>
        <dbReference type="ChEBI" id="CHEBI:597326"/>
    </cofactor>
</comment>
<sequence>MDCLAEKFKRLGIDNAPGQETRQKTENMEIRGEKLAGPAVNFSHGDVDAHIPTPGSLELFIEGFKKGGCVAYTEYRGGASIRENVAAKLAKFTGAPIDPDNELIITPGTQGALFLALGCLVGRGDKVAIVEPDYFDNRKLVEFFEGELIPVKLDYLGQDSCAGVNLPALEESFKQGVKLFLFSNPNNPTGVIYSQHEIETIAALAKQYNVILLVDELYSRQIFDNHPYTHLRALANKSDNMLTIMGPSKTESLSGFRLGTAFGTKWIIDRMEKLQAIVTLRAPGYSQYVLKCWFNEPEGWLADRIAQHQKIRDDLVAVVRSHEGCKVRKTDGGSYIFPSLPPMDVSINNFAKIVRQLTGVTITPGTEFGPQFTHSFRVNFSQDHNDAIDAIKRVMKVMERYRSK</sequence>
<dbReference type="PANTHER" id="PTHR46383">
    <property type="entry name" value="ASPARTATE AMINOTRANSFERASE"/>
    <property type="match status" value="1"/>
</dbReference>
<dbReference type="InterPro" id="IPR015422">
    <property type="entry name" value="PyrdxlP-dep_Trfase_small"/>
</dbReference>
<dbReference type="AlphaFoldDB" id="A0A644VLH9"/>
<evidence type="ECO:0000256" key="3">
    <source>
        <dbReference type="ARBA" id="ARBA00022576"/>
    </source>
</evidence>
<name>A0A644VLH9_9ZZZZ</name>
<keyword evidence="4 7" id="KW-0808">Transferase</keyword>
<accession>A0A644VLH9</accession>
<dbReference type="GO" id="GO:0030170">
    <property type="term" value="F:pyridoxal phosphate binding"/>
    <property type="evidence" value="ECO:0007669"/>
    <property type="project" value="InterPro"/>
</dbReference>
<evidence type="ECO:0000259" key="6">
    <source>
        <dbReference type="Pfam" id="PF00155"/>
    </source>
</evidence>
<dbReference type="Pfam" id="PF00155">
    <property type="entry name" value="Aminotran_1_2"/>
    <property type="match status" value="1"/>
</dbReference>
<organism evidence="7">
    <name type="scientific">bioreactor metagenome</name>
    <dbReference type="NCBI Taxonomy" id="1076179"/>
    <lineage>
        <taxon>unclassified sequences</taxon>
        <taxon>metagenomes</taxon>
        <taxon>ecological metagenomes</taxon>
    </lineage>
</organism>
<evidence type="ECO:0000256" key="4">
    <source>
        <dbReference type="ARBA" id="ARBA00022679"/>
    </source>
</evidence>
<dbReference type="GO" id="GO:0008483">
    <property type="term" value="F:transaminase activity"/>
    <property type="evidence" value="ECO:0007669"/>
    <property type="project" value="UniProtKB-KW"/>
</dbReference>
<dbReference type="EMBL" id="VSSQ01000328">
    <property type="protein sequence ID" value="MPL91423.1"/>
    <property type="molecule type" value="Genomic_DNA"/>
</dbReference>
<comment type="caution">
    <text evidence="7">The sequence shown here is derived from an EMBL/GenBank/DDBJ whole genome shotgun (WGS) entry which is preliminary data.</text>
</comment>
<evidence type="ECO:0000256" key="2">
    <source>
        <dbReference type="ARBA" id="ARBA00007441"/>
    </source>
</evidence>
<dbReference type="InterPro" id="IPR004839">
    <property type="entry name" value="Aminotransferase_I/II_large"/>
</dbReference>
<dbReference type="Gene3D" id="3.40.640.10">
    <property type="entry name" value="Type I PLP-dependent aspartate aminotransferase-like (Major domain)"/>
    <property type="match status" value="1"/>
</dbReference>
<dbReference type="CDD" id="cd00609">
    <property type="entry name" value="AAT_like"/>
    <property type="match status" value="1"/>
</dbReference>
<evidence type="ECO:0000256" key="1">
    <source>
        <dbReference type="ARBA" id="ARBA00001933"/>
    </source>
</evidence>
<reference evidence="7" key="1">
    <citation type="submission" date="2019-08" db="EMBL/GenBank/DDBJ databases">
        <authorList>
            <person name="Kucharzyk K."/>
            <person name="Murdoch R.W."/>
            <person name="Higgins S."/>
            <person name="Loffler F."/>
        </authorList>
    </citation>
    <scope>NUCLEOTIDE SEQUENCE</scope>
</reference>